<dbReference type="NCBIfam" id="TIGR01444">
    <property type="entry name" value="fkbM_fam"/>
    <property type="match status" value="1"/>
</dbReference>
<reference evidence="3" key="1">
    <citation type="journal article" date="2023" name="PLoS Negl. Trop. Dis.">
        <title>A genome sequence for Biomphalaria pfeifferi, the major vector snail for the human-infecting parasite Schistosoma mansoni.</title>
        <authorList>
            <person name="Bu L."/>
            <person name="Lu L."/>
            <person name="Laidemitt M.R."/>
            <person name="Zhang S.M."/>
            <person name="Mutuku M."/>
            <person name="Mkoji G."/>
            <person name="Steinauer M."/>
            <person name="Loker E.S."/>
        </authorList>
    </citation>
    <scope>NUCLEOTIDE SEQUENCE</scope>
    <source>
        <strain evidence="3">KasaAsao</strain>
    </source>
</reference>
<dbReference type="Gene3D" id="3.40.50.150">
    <property type="entry name" value="Vaccinia Virus protein VP39"/>
    <property type="match status" value="1"/>
</dbReference>
<dbReference type="InterPro" id="IPR029063">
    <property type="entry name" value="SAM-dependent_MTases_sf"/>
</dbReference>
<dbReference type="InterPro" id="IPR052514">
    <property type="entry name" value="SAM-dependent_MTase"/>
</dbReference>
<reference evidence="3" key="2">
    <citation type="submission" date="2023-04" db="EMBL/GenBank/DDBJ databases">
        <authorList>
            <person name="Bu L."/>
            <person name="Lu L."/>
            <person name="Laidemitt M.R."/>
            <person name="Zhang S.M."/>
            <person name="Mutuku M."/>
            <person name="Mkoji G."/>
            <person name="Steinauer M."/>
            <person name="Loker E.S."/>
        </authorList>
    </citation>
    <scope>NUCLEOTIDE SEQUENCE</scope>
    <source>
        <strain evidence="3">KasaAsao</strain>
        <tissue evidence="3">Whole Snail</tissue>
    </source>
</reference>
<dbReference type="EMBL" id="JASAOG010000100">
    <property type="protein sequence ID" value="KAK0051742.1"/>
    <property type="molecule type" value="Genomic_DNA"/>
</dbReference>
<protein>
    <recommendedName>
        <fullName evidence="2">Methyltransferase FkbM domain-containing protein</fullName>
    </recommendedName>
</protein>
<dbReference type="PANTHER" id="PTHR34203">
    <property type="entry name" value="METHYLTRANSFERASE, FKBM FAMILY PROTEIN"/>
    <property type="match status" value="1"/>
</dbReference>
<name>A0AAD8BCI7_BIOPF</name>
<keyword evidence="1" id="KW-1133">Transmembrane helix</keyword>
<proteinExistence type="predicted"/>
<keyword evidence="1" id="KW-0472">Membrane</keyword>
<keyword evidence="1" id="KW-0812">Transmembrane</keyword>
<gene>
    <name evidence="3" type="ORF">Bpfe_018749</name>
</gene>
<dbReference type="PANTHER" id="PTHR34203:SF15">
    <property type="entry name" value="SLL1173 PROTEIN"/>
    <property type="match status" value="1"/>
</dbReference>
<comment type="caution">
    <text evidence="3">The sequence shown here is derived from an EMBL/GenBank/DDBJ whole genome shotgun (WGS) entry which is preliminary data.</text>
</comment>
<dbReference type="SUPFAM" id="SSF53335">
    <property type="entry name" value="S-adenosyl-L-methionine-dependent methyltransferases"/>
    <property type="match status" value="1"/>
</dbReference>
<feature type="transmembrane region" description="Helical" evidence="1">
    <location>
        <begin position="167"/>
        <end position="189"/>
    </location>
</feature>
<evidence type="ECO:0000313" key="3">
    <source>
        <dbReference type="EMBL" id="KAK0051742.1"/>
    </source>
</evidence>
<feature type="domain" description="Methyltransferase FkbM" evidence="2">
    <location>
        <begin position="310"/>
        <end position="482"/>
    </location>
</feature>
<dbReference type="AlphaFoldDB" id="A0AAD8BCI7"/>
<dbReference type="Pfam" id="PF05050">
    <property type="entry name" value="Methyltransf_21"/>
    <property type="match status" value="1"/>
</dbReference>
<accession>A0AAD8BCI7</accession>
<evidence type="ECO:0000313" key="4">
    <source>
        <dbReference type="Proteomes" id="UP001233172"/>
    </source>
</evidence>
<sequence length="520" mass="59246">MRCDLRNFGEKCDLRNFGKRCEVRNFGGMCDLRNFGGMCDLRNFGGMCDPRNFGMRCDLRNFGGICDLRNFGGMCDLRNFGMRCDLRNFGEKCGLRNFGERSLHDIVRIATLSRSLQDIDRKATLSRSLQDIDRKTTLSRSQQDIDRIATASHNVHYKIASRLSRKFSVASFILILLIVCLLQTLGNLWSNDLLEDVHRPILSSREDTLHSFPSSHRQLFHVFDWQHFSLPERFKVVDLRTDRRLEWTPDTASYTCVKSKTSPSFTACLYPPQKDVFISRSLLTSGLWEPYITKAFSVALERFPQATVVDVGANIGYYSLLASAAGHRVVALEPQDENIKRFLAGVRAAPWQDNIVLLANALSDRHWNVSLSTNEDNQGGIHVLENCGHIWPKSGRNQCTVVTLTLDDLLYVITTKTAIIKIDIEGYECKALATASTFFSALQVPYIFMEWRQMTDNRLLPQTVCPAQDIDALSHFFSDRGYIPHEIRSGIKLNPYQSSAWKIGDVYWRAQDQELLVPSL</sequence>
<dbReference type="Proteomes" id="UP001233172">
    <property type="component" value="Unassembled WGS sequence"/>
</dbReference>
<organism evidence="3 4">
    <name type="scientific">Biomphalaria pfeifferi</name>
    <name type="common">Bloodfluke planorb</name>
    <name type="synonym">Freshwater snail</name>
    <dbReference type="NCBI Taxonomy" id="112525"/>
    <lineage>
        <taxon>Eukaryota</taxon>
        <taxon>Metazoa</taxon>
        <taxon>Spiralia</taxon>
        <taxon>Lophotrochozoa</taxon>
        <taxon>Mollusca</taxon>
        <taxon>Gastropoda</taxon>
        <taxon>Heterobranchia</taxon>
        <taxon>Euthyneura</taxon>
        <taxon>Panpulmonata</taxon>
        <taxon>Hygrophila</taxon>
        <taxon>Lymnaeoidea</taxon>
        <taxon>Planorbidae</taxon>
        <taxon>Biomphalaria</taxon>
    </lineage>
</organism>
<keyword evidence="4" id="KW-1185">Reference proteome</keyword>
<dbReference type="InterPro" id="IPR006342">
    <property type="entry name" value="FkbM_mtfrase"/>
</dbReference>
<evidence type="ECO:0000259" key="2">
    <source>
        <dbReference type="Pfam" id="PF05050"/>
    </source>
</evidence>
<evidence type="ECO:0000256" key="1">
    <source>
        <dbReference type="SAM" id="Phobius"/>
    </source>
</evidence>